<evidence type="ECO:0000313" key="3">
    <source>
        <dbReference type="Proteomes" id="UP000440498"/>
    </source>
</evidence>
<feature type="transmembrane region" description="Helical" evidence="1">
    <location>
        <begin position="81"/>
        <end position="98"/>
    </location>
</feature>
<feature type="transmembrane region" description="Helical" evidence="1">
    <location>
        <begin position="7"/>
        <end position="28"/>
    </location>
</feature>
<name>A0A6A7N973_9BURK</name>
<keyword evidence="3" id="KW-1185">Reference proteome</keyword>
<keyword evidence="1" id="KW-0812">Transmembrane</keyword>
<keyword evidence="1" id="KW-1133">Transmembrane helix</keyword>
<protein>
    <submittedName>
        <fullName evidence="2">Uncharacterized protein</fullName>
    </submittedName>
</protein>
<evidence type="ECO:0000256" key="1">
    <source>
        <dbReference type="SAM" id="Phobius"/>
    </source>
</evidence>
<evidence type="ECO:0000313" key="2">
    <source>
        <dbReference type="EMBL" id="MQA41571.1"/>
    </source>
</evidence>
<accession>A0A6A7N973</accession>
<dbReference type="Proteomes" id="UP000440498">
    <property type="component" value="Unassembled WGS sequence"/>
</dbReference>
<reference evidence="2 3" key="1">
    <citation type="submission" date="2019-10" db="EMBL/GenBank/DDBJ databases">
        <title>Two novel species isolated from a subtropical stream in China.</title>
        <authorList>
            <person name="Lu H."/>
        </authorList>
    </citation>
    <scope>NUCLEOTIDE SEQUENCE [LARGE SCALE GENOMIC DNA]</scope>
    <source>
        <strain evidence="2 3">FT29W</strain>
    </source>
</reference>
<gene>
    <name evidence="2" type="ORF">GEV02_25830</name>
</gene>
<dbReference type="RefSeq" id="WP_152840792.1">
    <property type="nucleotide sequence ID" value="NZ_WHUG01000014.1"/>
</dbReference>
<dbReference type="EMBL" id="WHUG01000014">
    <property type="protein sequence ID" value="MQA41571.1"/>
    <property type="molecule type" value="Genomic_DNA"/>
</dbReference>
<proteinExistence type="predicted"/>
<keyword evidence="1" id="KW-0472">Membrane</keyword>
<dbReference type="AlphaFoldDB" id="A0A6A7N973"/>
<organism evidence="2 3">
    <name type="scientific">Rugamonas aquatica</name>
    <dbReference type="NCBI Taxonomy" id="2743357"/>
    <lineage>
        <taxon>Bacteria</taxon>
        <taxon>Pseudomonadati</taxon>
        <taxon>Pseudomonadota</taxon>
        <taxon>Betaproteobacteria</taxon>
        <taxon>Burkholderiales</taxon>
        <taxon>Oxalobacteraceae</taxon>
        <taxon>Telluria group</taxon>
        <taxon>Rugamonas</taxon>
    </lineage>
</organism>
<sequence>MDTKPSLQDWALAAIGVLFMLIGVVLLWHDLNTAVTTIAFAAALAAVGISTIARKRRYGRQKVADVQVVGGVRIRPSRLRLALFGGGVFGLGAVMLGFSSEAPFLILLCYWVIAGTGALMLVGLAVGYLPSQYIEFTPAGLVLGVRSWTVLLPWDQIERVSAGEMQRNPVLLLSLDAPETLDVTPPAKLEKFLKYIGQSRGWTGADIFLMTTHFGIDLPVLVSAISRYAADPAARAELAPPKALEG</sequence>
<comment type="caution">
    <text evidence="2">The sequence shown here is derived from an EMBL/GenBank/DDBJ whole genome shotgun (WGS) entry which is preliminary data.</text>
</comment>
<feature type="transmembrane region" description="Helical" evidence="1">
    <location>
        <begin position="34"/>
        <end position="53"/>
    </location>
</feature>
<feature type="transmembrane region" description="Helical" evidence="1">
    <location>
        <begin position="104"/>
        <end position="129"/>
    </location>
</feature>